<dbReference type="InterPro" id="IPR012184">
    <property type="entry name" value="Bifunc_Mopterin-bd"/>
</dbReference>
<dbReference type="OrthoDB" id="5298793at2"/>
<accession>A0A6S6XR39</accession>
<dbReference type="EMBL" id="LR778301">
    <property type="protein sequence ID" value="CAB1368401.1"/>
    <property type="molecule type" value="Genomic_DNA"/>
</dbReference>
<dbReference type="KEGG" id="doe:DENOEST_1236"/>
<evidence type="ECO:0000313" key="4">
    <source>
        <dbReference type="Proteomes" id="UP000515733"/>
    </source>
</evidence>
<keyword evidence="3" id="KW-0418">Kinase</keyword>
<protein>
    <submittedName>
        <fullName evidence="3">4-diphosphocytidyl-2C-methyl-D-erythritol kinase</fullName>
    </submittedName>
</protein>
<dbReference type="InterPro" id="IPR036425">
    <property type="entry name" value="MoaB/Mog-like_dom_sf"/>
</dbReference>
<reference evidence="3 4" key="1">
    <citation type="submission" date="2020-03" db="EMBL/GenBank/DDBJ databases">
        <authorList>
            <consortium name="Genoscope - CEA"/>
            <person name="William W."/>
        </authorList>
    </citation>
    <scope>NUCLEOTIDE SEQUENCE [LARGE SCALE GENOMIC DNA]</scope>
    <source>
        <strain evidence="4">DSM 16959</strain>
    </source>
</reference>
<keyword evidence="1" id="KW-0460">Magnesium</keyword>
<dbReference type="SMART" id="SM00852">
    <property type="entry name" value="MoCF_biosynth"/>
    <property type="match status" value="1"/>
</dbReference>
<dbReference type="RefSeq" id="WP_145771675.1">
    <property type="nucleotide sequence ID" value="NZ_LR778301.1"/>
</dbReference>
<dbReference type="GO" id="GO:0016301">
    <property type="term" value="F:kinase activity"/>
    <property type="evidence" value="ECO:0007669"/>
    <property type="project" value="UniProtKB-KW"/>
</dbReference>
<proteinExistence type="predicted"/>
<evidence type="ECO:0000259" key="2">
    <source>
        <dbReference type="SMART" id="SM00852"/>
    </source>
</evidence>
<evidence type="ECO:0000313" key="3">
    <source>
        <dbReference type="EMBL" id="CAB1368401.1"/>
    </source>
</evidence>
<feature type="domain" description="MoaB/Mog" evidence="2">
    <location>
        <begin position="171"/>
        <end position="303"/>
    </location>
</feature>
<sequence length="537" mass="56268">MIFGEFPSAEAEGVRLAHTLKLPHLLLKKGRVLSAIDVAALEAAGVPRVAGARLSPGELDEDAAAGTIARQLASGLIVQRAPYTGRCNLYAQGTGLLTVDQERIDRLNRISEAITLATRPQHALVGKDQRIATVKVIPFAVEPGVIAAWHEELGDRPPLQLLPLRPCRAALIMSVSPSTTERMLNMAVTATRRRLEALGGTLALELRCAHEGPAVAQALQQALAAGCDLLLVLGATISKDRGDVVPGAIVAAGGVIEHFGMPVEPGNMLLTARIGTVPVFNLPGCARSSSLNGLDLLLQRLLAGLPCTAKDIMGLGVGGLISNISEDEAAVTATPAPEAPRPPRIAALVLAAGRPSSIDVGNELLRRVDGVPLALRVANAACASRACQVMVVTGYQADRIEAALADRPVSFTHNPDYLKGLATSLRRGLRALPADIDGVVVLLADMPGINAAIIDRLLDAFDPTQPAVLVPEHGGQRGNPVVWPRRHFAEIAALSGDTGARGLLECYAGEVRTVSFDTPAILPDIDITEQRQALGGT</sequence>
<dbReference type="PANTHER" id="PTHR43777:SF1">
    <property type="entry name" value="MOLYBDENUM COFACTOR CYTIDYLYLTRANSFERASE"/>
    <property type="match status" value="1"/>
</dbReference>
<dbReference type="InterPro" id="IPR025877">
    <property type="entry name" value="MobA-like_NTP_Trfase"/>
</dbReference>
<dbReference type="Gene3D" id="3.40.980.10">
    <property type="entry name" value="MoaB/Mog-like domain"/>
    <property type="match status" value="1"/>
</dbReference>
<dbReference type="Proteomes" id="UP000515733">
    <property type="component" value="Chromosome"/>
</dbReference>
<keyword evidence="3" id="KW-0808">Transferase</keyword>
<dbReference type="PANTHER" id="PTHR43777">
    <property type="entry name" value="MOLYBDENUM COFACTOR CYTIDYLYLTRANSFERASE"/>
    <property type="match status" value="1"/>
</dbReference>
<keyword evidence="4" id="KW-1185">Reference proteome</keyword>
<dbReference type="GO" id="GO:0016779">
    <property type="term" value="F:nucleotidyltransferase activity"/>
    <property type="evidence" value="ECO:0007669"/>
    <property type="project" value="UniProtKB-ARBA"/>
</dbReference>
<organism evidence="3 4">
    <name type="scientific">Denitratisoma oestradiolicum</name>
    <dbReference type="NCBI Taxonomy" id="311182"/>
    <lineage>
        <taxon>Bacteria</taxon>
        <taxon>Pseudomonadati</taxon>
        <taxon>Pseudomonadota</taxon>
        <taxon>Betaproteobacteria</taxon>
        <taxon>Nitrosomonadales</taxon>
        <taxon>Sterolibacteriaceae</taxon>
        <taxon>Denitratisoma</taxon>
    </lineage>
</organism>
<dbReference type="SUPFAM" id="SSF53218">
    <property type="entry name" value="Molybdenum cofactor biosynthesis proteins"/>
    <property type="match status" value="1"/>
</dbReference>
<dbReference type="SUPFAM" id="SSF53448">
    <property type="entry name" value="Nucleotide-diphospho-sugar transferases"/>
    <property type="match status" value="1"/>
</dbReference>
<dbReference type="AlphaFoldDB" id="A0A6S6XR39"/>
<dbReference type="InterPro" id="IPR001453">
    <property type="entry name" value="MoaB/Mog_dom"/>
</dbReference>
<dbReference type="Pfam" id="PF12804">
    <property type="entry name" value="NTP_transf_3"/>
    <property type="match status" value="1"/>
</dbReference>
<evidence type="ECO:0000256" key="1">
    <source>
        <dbReference type="ARBA" id="ARBA00022842"/>
    </source>
</evidence>
<gene>
    <name evidence="3" type="ORF">DENOEST_1236</name>
</gene>
<name>A0A6S6XR39_9PROT</name>
<dbReference type="Gene3D" id="3.90.550.10">
    <property type="entry name" value="Spore Coat Polysaccharide Biosynthesis Protein SpsA, Chain A"/>
    <property type="match status" value="1"/>
</dbReference>
<dbReference type="InterPro" id="IPR029044">
    <property type="entry name" value="Nucleotide-diphossugar_trans"/>
</dbReference>
<dbReference type="CDD" id="cd04182">
    <property type="entry name" value="GT_2_like_f"/>
    <property type="match status" value="1"/>
</dbReference>
<dbReference type="PIRSF" id="PIRSF036626">
    <property type="entry name" value="MPTBd_MobAlike"/>
    <property type="match status" value="1"/>
</dbReference>